<reference evidence="3 4" key="1">
    <citation type="journal article" date="2018" name="Cell">
        <title>The Chara Genome: Secondary Complexity and Implications for Plant Terrestrialization.</title>
        <authorList>
            <person name="Nishiyama T."/>
            <person name="Sakayama H."/>
            <person name="Vries J.D."/>
            <person name="Buschmann H."/>
            <person name="Saint-Marcoux D."/>
            <person name="Ullrich K.K."/>
            <person name="Haas F.B."/>
            <person name="Vanderstraeten L."/>
            <person name="Becker D."/>
            <person name="Lang D."/>
            <person name="Vosolsobe S."/>
            <person name="Rombauts S."/>
            <person name="Wilhelmsson P.K.I."/>
            <person name="Janitza P."/>
            <person name="Kern R."/>
            <person name="Heyl A."/>
            <person name="Rumpler F."/>
            <person name="Villalobos L.I.A.C."/>
            <person name="Clay J.M."/>
            <person name="Skokan R."/>
            <person name="Toyoda A."/>
            <person name="Suzuki Y."/>
            <person name="Kagoshima H."/>
            <person name="Schijlen E."/>
            <person name="Tajeshwar N."/>
            <person name="Catarino B."/>
            <person name="Hetherington A.J."/>
            <person name="Saltykova A."/>
            <person name="Bonnot C."/>
            <person name="Breuninger H."/>
            <person name="Symeonidi A."/>
            <person name="Radhakrishnan G.V."/>
            <person name="Van Nieuwerburgh F."/>
            <person name="Deforce D."/>
            <person name="Chang C."/>
            <person name="Karol K.G."/>
            <person name="Hedrich R."/>
            <person name="Ulvskov P."/>
            <person name="Glockner G."/>
            <person name="Delwiche C.F."/>
            <person name="Petrasek J."/>
            <person name="Van de Peer Y."/>
            <person name="Friml J."/>
            <person name="Beilby M."/>
            <person name="Dolan L."/>
            <person name="Kohara Y."/>
            <person name="Sugano S."/>
            <person name="Fujiyama A."/>
            <person name="Delaux P.-M."/>
            <person name="Quint M."/>
            <person name="TheiBen G."/>
            <person name="Hagemann M."/>
            <person name="Harholt J."/>
            <person name="Dunand C."/>
            <person name="Zachgo S."/>
            <person name="Langdale J."/>
            <person name="Maumus F."/>
            <person name="Straeten D.V.D."/>
            <person name="Gould S.B."/>
            <person name="Rensing S.A."/>
        </authorList>
    </citation>
    <scope>NUCLEOTIDE SEQUENCE [LARGE SCALE GENOMIC DNA]</scope>
    <source>
        <strain evidence="3 4">S276</strain>
    </source>
</reference>
<evidence type="ECO:0008006" key="5">
    <source>
        <dbReference type="Google" id="ProtNLM"/>
    </source>
</evidence>
<name>A0A388M223_CHABU</name>
<accession>A0A388M223</accession>
<dbReference type="PANTHER" id="PTHR11220:SF1">
    <property type="entry name" value="HEME-BINDING PROTEIN 2"/>
    <property type="match status" value="1"/>
</dbReference>
<protein>
    <recommendedName>
        <fullName evidence="5">SOUL heme-binding protein</fullName>
    </recommendedName>
</protein>
<evidence type="ECO:0000256" key="2">
    <source>
        <dbReference type="SAM" id="MobiDB-lite"/>
    </source>
</evidence>
<organism evidence="3 4">
    <name type="scientific">Chara braunii</name>
    <name type="common">Braun's stonewort</name>
    <dbReference type="NCBI Taxonomy" id="69332"/>
    <lineage>
        <taxon>Eukaryota</taxon>
        <taxon>Viridiplantae</taxon>
        <taxon>Streptophyta</taxon>
        <taxon>Charophyceae</taxon>
        <taxon>Charales</taxon>
        <taxon>Characeae</taxon>
        <taxon>Chara</taxon>
    </lineage>
</organism>
<dbReference type="InterPro" id="IPR006917">
    <property type="entry name" value="SOUL_heme-bd"/>
</dbReference>
<evidence type="ECO:0000313" key="3">
    <source>
        <dbReference type="EMBL" id="GBG88627.1"/>
    </source>
</evidence>
<evidence type="ECO:0000256" key="1">
    <source>
        <dbReference type="ARBA" id="ARBA00009817"/>
    </source>
</evidence>
<dbReference type="SUPFAM" id="SSF55136">
    <property type="entry name" value="Probable bacterial effector-binding domain"/>
    <property type="match status" value="1"/>
</dbReference>
<dbReference type="PANTHER" id="PTHR11220">
    <property type="entry name" value="HEME-BINDING PROTEIN-RELATED"/>
    <property type="match status" value="1"/>
</dbReference>
<feature type="region of interest" description="Disordered" evidence="2">
    <location>
        <begin position="228"/>
        <end position="250"/>
    </location>
</feature>
<dbReference type="AlphaFoldDB" id="A0A388M223"/>
<dbReference type="EMBL" id="BFEA01000685">
    <property type="protein sequence ID" value="GBG88627.1"/>
    <property type="molecule type" value="Genomic_DNA"/>
</dbReference>
<dbReference type="FunFam" id="3.20.80.10:FF:000002">
    <property type="entry name" value="Heme-binding protein 2"/>
    <property type="match status" value="1"/>
</dbReference>
<comment type="similarity">
    <text evidence="1">Belongs to the HEBP family.</text>
</comment>
<dbReference type="Pfam" id="PF04832">
    <property type="entry name" value="SOUL"/>
    <property type="match status" value="1"/>
</dbReference>
<evidence type="ECO:0000313" key="4">
    <source>
        <dbReference type="Proteomes" id="UP000265515"/>
    </source>
</evidence>
<dbReference type="OrthoDB" id="6424451at2759"/>
<dbReference type="OMA" id="VYDSPWR"/>
<feature type="compositionally biased region" description="Pro residues" evidence="2">
    <location>
        <begin position="229"/>
        <end position="241"/>
    </location>
</feature>
<dbReference type="InterPro" id="IPR011256">
    <property type="entry name" value="Reg_factor_effector_dom_sf"/>
</dbReference>
<comment type="caution">
    <text evidence="3">The sequence shown here is derived from an EMBL/GenBank/DDBJ whole genome shotgun (WGS) entry which is preliminary data.</text>
</comment>
<dbReference type="Gramene" id="GBG88627">
    <property type="protein sequence ID" value="GBG88627"/>
    <property type="gene ID" value="CBR_g48158"/>
</dbReference>
<proteinExistence type="inferred from homology"/>
<keyword evidence="4" id="KW-1185">Reference proteome</keyword>
<sequence>MVVVFIVGSSVEQAVAGRNPVRQSWVCRRLDCPDYRTVYEGPNFEVRQYEPATWLVTHPVTTFSFETATFVGLRPILDYIQGHNCNWTLVPMTAPLVTSVVLGAGPFASSGFQVLFLVPKSLADNPPVPLADSGLVVDRWKGRRCMIVRKFSGFAKDRSVLTEAAALAAALPGTNWEPVLDQVRTKGDSAYSIAQYDPPFEIFQRMNEVWVNFQAVDAEEEYSQCLPDVEPPPVPPTPPSTESPAEADLLQINFR</sequence>
<dbReference type="Gene3D" id="3.20.80.10">
    <property type="entry name" value="Regulatory factor, effector binding domain"/>
    <property type="match status" value="1"/>
</dbReference>
<dbReference type="Proteomes" id="UP000265515">
    <property type="component" value="Unassembled WGS sequence"/>
</dbReference>
<gene>
    <name evidence="3" type="ORF">CBR_g48158</name>
</gene>